<dbReference type="InterPro" id="IPR045497">
    <property type="entry name" value="DUF6438"/>
</dbReference>
<protein>
    <recommendedName>
        <fullName evidence="1">DUF6438 domain-containing protein</fullName>
    </recommendedName>
</protein>
<evidence type="ECO:0000259" key="1">
    <source>
        <dbReference type="Pfam" id="PF20033"/>
    </source>
</evidence>
<reference evidence="2 3" key="1">
    <citation type="submission" date="2020-02" db="EMBL/GenBank/DDBJ databases">
        <title>Out from the shadows clarifying the taxonomy of the family Cryomorphaceae and related taxa by utilizing the GTDB taxonomic framework.</title>
        <authorList>
            <person name="Bowman J.P."/>
        </authorList>
    </citation>
    <scope>NUCLEOTIDE SEQUENCE [LARGE SCALE GENOMIC DNA]</scope>
    <source>
        <strain evidence="2 3">QSSC 1-22</strain>
    </source>
</reference>
<proteinExistence type="predicted"/>
<dbReference type="EMBL" id="JAAGVY010000006">
    <property type="protein sequence ID" value="NEN22888.1"/>
    <property type="molecule type" value="Genomic_DNA"/>
</dbReference>
<evidence type="ECO:0000313" key="2">
    <source>
        <dbReference type="EMBL" id="NEN22888.1"/>
    </source>
</evidence>
<sequence>MRFILFLAVLATTISCKNHKNTGTEVSETDSSTTDTVVVLVETPVEPKDSLVIAFDKTPCFGRCPTYKVKVYASGFAIYEGINFAEKMGMYSTRFKPSQIENIYQSALEIGYFDLKNEYNDPLISDLPSTISRINYKANDHRIMARYNVPEKLKIFHDNLAVTLLEKDWQPYSIR</sequence>
<keyword evidence="3" id="KW-1185">Reference proteome</keyword>
<feature type="domain" description="DUF6438" evidence="1">
    <location>
        <begin position="52"/>
        <end position="160"/>
    </location>
</feature>
<name>A0A7K3WMX7_9FLAO</name>
<dbReference type="RefSeq" id="WP_163283613.1">
    <property type="nucleotide sequence ID" value="NZ_JAAGVY010000006.1"/>
</dbReference>
<gene>
    <name evidence="2" type="ORF">G3O08_05175</name>
</gene>
<accession>A0A7K3WMX7</accession>
<organism evidence="2 3">
    <name type="scientific">Cryomorpha ignava</name>
    <dbReference type="NCBI Taxonomy" id="101383"/>
    <lineage>
        <taxon>Bacteria</taxon>
        <taxon>Pseudomonadati</taxon>
        <taxon>Bacteroidota</taxon>
        <taxon>Flavobacteriia</taxon>
        <taxon>Flavobacteriales</taxon>
        <taxon>Cryomorphaceae</taxon>
        <taxon>Cryomorpha</taxon>
    </lineage>
</organism>
<dbReference type="PROSITE" id="PS51257">
    <property type="entry name" value="PROKAR_LIPOPROTEIN"/>
    <property type="match status" value="1"/>
</dbReference>
<dbReference type="AlphaFoldDB" id="A0A7K3WMX7"/>
<comment type="caution">
    <text evidence="2">The sequence shown here is derived from an EMBL/GenBank/DDBJ whole genome shotgun (WGS) entry which is preliminary data.</text>
</comment>
<dbReference type="Pfam" id="PF20033">
    <property type="entry name" value="DUF6438"/>
    <property type="match status" value="1"/>
</dbReference>
<evidence type="ECO:0000313" key="3">
    <source>
        <dbReference type="Proteomes" id="UP000486602"/>
    </source>
</evidence>
<dbReference type="Proteomes" id="UP000486602">
    <property type="component" value="Unassembled WGS sequence"/>
</dbReference>